<dbReference type="AlphaFoldDB" id="A0A437AJH6"/>
<sequence length="179" mass="20874">MKLLLFLNLILAAKKTVRNNTLANSAITKPKEMMQKTKANTRSIQNHLKCNTEQPVATKEVKIVLKNVENIHRMIELTRRAKEDCLIQKNALLKKLKEPVEKFFILRHDNGIAEDIKKQIIKMKAIKEKIRNSLQIFEQKLKEEISIGPNQLNFLKNKLKIYRDSKLEFITLYYIACTG</sequence>
<feature type="chain" id="PRO_5019482633" evidence="1">
    <location>
        <begin position="20"/>
        <end position="179"/>
    </location>
</feature>
<keyword evidence="1" id="KW-0732">Signal</keyword>
<feature type="signal peptide" evidence="1">
    <location>
        <begin position="1"/>
        <end position="19"/>
    </location>
</feature>
<evidence type="ECO:0000313" key="2">
    <source>
        <dbReference type="EMBL" id="RVD91247.1"/>
    </source>
</evidence>
<protein>
    <submittedName>
        <fullName evidence="2">Uncharacterized protein</fullName>
    </submittedName>
</protein>
<dbReference type="Proteomes" id="UP000282876">
    <property type="component" value="Unassembled WGS sequence"/>
</dbReference>
<organism evidence="2 3">
    <name type="scientific">Tubulinosema ratisbonensis</name>
    <dbReference type="NCBI Taxonomy" id="291195"/>
    <lineage>
        <taxon>Eukaryota</taxon>
        <taxon>Fungi</taxon>
        <taxon>Fungi incertae sedis</taxon>
        <taxon>Microsporidia</taxon>
        <taxon>Tubulinosematoidea</taxon>
        <taxon>Tubulinosematidae</taxon>
        <taxon>Tubulinosema</taxon>
    </lineage>
</organism>
<reference evidence="2 3" key="1">
    <citation type="submission" date="2018-10" db="EMBL/GenBank/DDBJ databases">
        <title>Draft genome sequence of the microsporidian Tubulinosema ratisbonensis.</title>
        <authorList>
            <person name="Polonais V."/>
            <person name="Peyretaillade E."/>
            <person name="Niehus S."/>
            <person name="Wawrzyniak I."/>
            <person name="Franchet A."/>
            <person name="Gaspin C."/>
            <person name="Reichstadt M."/>
            <person name="Belser C."/>
            <person name="Labadie K."/>
            <person name="Delbac F."/>
            <person name="Ferrandon D."/>
        </authorList>
    </citation>
    <scope>NUCLEOTIDE SEQUENCE [LARGE SCALE GENOMIC DNA]</scope>
    <source>
        <strain evidence="2 3">Franzen</strain>
    </source>
</reference>
<dbReference type="EMBL" id="RCSS01000593">
    <property type="protein sequence ID" value="RVD91247.1"/>
    <property type="molecule type" value="Genomic_DNA"/>
</dbReference>
<evidence type="ECO:0000313" key="3">
    <source>
        <dbReference type="Proteomes" id="UP000282876"/>
    </source>
</evidence>
<dbReference type="VEuPathDB" id="MicrosporidiaDB:TUBRATIS_23090"/>
<comment type="caution">
    <text evidence="2">The sequence shown here is derived from an EMBL/GenBank/DDBJ whole genome shotgun (WGS) entry which is preliminary data.</text>
</comment>
<gene>
    <name evidence="2" type="ORF">TUBRATIS_23090</name>
</gene>
<evidence type="ECO:0000256" key="1">
    <source>
        <dbReference type="SAM" id="SignalP"/>
    </source>
</evidence>
<keyword evidence="3" id="KW-1185">Reference proteome</keyword>
<proteinExistence type="predicted"/>
<accession>A0A437AJH6</accession>
<name>A0A437AJH6_9MICR</name>